<protein>
    <submittedName>
        <fullName evidence="1">(Perigord truffle) hypothetical protein</fullName>
    </submittedName>
</protein>
<dbReference type="RefSeq" id="XP_002837062.1">
    <property type="nucleotide sequence ID" value="XM_002837016.1"/>
</dbReference>
<keyword evidence="2" id="KW-1185">Reference proteome</keyword>
<reference evidence="1 2" key="1">
    <citation type="journal article" date="2010" name="Nature">
        <title>Perigord black truffle genome uncovers evolutionary origins and mechanisms of symbiosis.</title>
        <authorList>
            <person name="Martin F."/>
            <person name="Kohler A."/>
            <person name="Murat C."/>
            <person name="Balestrini R."/>
            <person name="Coutinho P.M."/>
            <person name="Jaillon O."/>
            <person name="Montanini B."/>
            <person name="Morin E."/>
            <person name="Noel B."/>
            <person name="Percudani R."/>
            <person name="Porcel B."/>
            <person name="Rubini A."/>
            <person name="Amicucci A."/>
            <person name="Amselem J."/>
            <person name="Anthouard V."/>
            <person name="Arcioni S."/>
            <person name="Artiguenave F."/>
            <person name="Aury J.M."/>
            <person name="Ballario P."/>
            <person name="Bolchi A."/>
            <person name="Brenna A."/>
            <person name="Brun A."/>
            <person name="Buee M."/>
            <person name="Cantarel B."/>
            <person name="Chevalier G."/>
            <person name="Couloux A."/>
            <person name="Da Silva C."/>
            <person name="Denoeud F."/>
            <person name="Duplessis S."/>
            <person name="Ghignone S."/>
            <person name="Hilselberger B."/>
            <person name="Iotti M."/>
            <person name="Marcais B."/>
            <person name="Mello A."/>
            <person name="Miranda M."/>
            <person name="Pacioni G."/>
            <person name="Quesneville H."/>
            <person name="Riccioni C."/>
            <person name="Ruotolo R."/>
            <person name="Splivallo R."/>
            <person name="Stocchi V."/>
            <person name="Tisserant E."/>
            <person name="Viscomi A.R."/>
            <person name="Zambonelli A."/>
            <person name="Zampieri E."/>
            <person name="Henrissat B."/>
            <person name="Lebrun M.H."/>
            <person name="Paolocci F."/>
            <person name="Bonfante P."/>
            <person name="Ottonello S."/>
            <person name="Wincker P."/>
        </authorList>
    </citation>
    <scope>NUCLEOTIDE SEQUENCE [LARGE SCALE GENOMIC DNA]</scope>
    <source>
        <strain evidence="1 2">Mel28</strain>
    </source>
</reference>
<proteinExistence type="predicted"/>
<dbReference type="Proteomes" id="UP000006911">
    <property type="component" value="Unassembled WGS sequence"/>
</dbReference>
<sequence length="33" mass="3598">MSDIPITLSPPPPPPHNLVSARARVHIEWGGVR</sequence>
<dbReference type="InParanoid" id="D5G9R0"/>
<evidence type="ECO:0000313" key="1">
    <source>
        <dbReference type="EMBL" id="CAZ81253.1"/>
    </source>
</evidence>
<dbReference type="AlphaFoldDB" id="D5G9R0"/>
<gene>
    <name evidence="1" type="ORF">GSTUM_00005032001</name>
</gene>
<dbReference type="KEGG" id="tml:GSTUM_00005032001"/>
<organism evidence="1 2">
    <name type="scientific">Tuber melanosporum (strain Mel28)</name>
    <name type="common">Perigord black truffle</name>
    <dbReference type="NCBI Taxonomy" id="656061"/>
    <lineage>
        <taxon>Eukaryota</taxon>
        <taxon>Fungi</taxon>
        <taxon>Dikarya</taxon>
        <taxon>Ascomycota</taxon>
        <taxon>Pezizomycotina</taxon>
        <taxon>Pezizomycetes</taxon>
        <taxon>Pezizales</taxon>
        <taxon>Tuberaceae</taxon>
        <taxon>Tuber</taxon>
    </lineage>
</organism>
<dbReference type="GeneID" id="9185390"/>
<accession>D5G9R0</accession>
<evidence type="ECO:0000313" key="2">
    <source>
        <dbReference type="Proteomes" id="UP000006911"/>
    </source>
</evidence>
<dbReference type="EMBL" id="FN430064">
    <property type="protein sequence ID" value="CAZ81253.1"/>
    <property type="molecule type" value="Genomic_DNA"/>
</dbReference>
<name>D5G9R0_TUBMM</name>
<dbReference type="HOGENOM" id="CLU_3385069_0_0_1"/>